<dbReference type="Gene3D" id="1.25.40.10">
    <property type="entry name" value="Tetratricopeptide repeat domain"/>
    <property type="match status" value="2"/>
</dbReference>
<keyword evidence="4" id="KW-0175">Coiled coil</keyword>
<sequence length="232" mass="26486">MKKNLLILTAFIFIGRLGAESLFEQGEDLLLNNQLTEAAMMFEASLEEDDSNADAYLYLGYIYEVKQDYESAIGVLSRGAEKASGKKEQIYFNLGNNYFKAEDFDTAAMIYSKAMQSRSGYAEPYLNRANCRVRTSEYSLAIRDYNLFLNMKPDDPQRPQIEKMISMLELTLVEEENRRKDEEQRRLAEEARQKALLDSVLNSLSNAGSDTTNLSAESENIEDIEIELDIED</sequence>
<dbReference type="AlphaFoldDB" id="A0AAJ1IDP3"/>
<evidence type="ECO:0000256" key="1">
    <source>
        <dbReference type="ARBA" id="ARBA00022737"/>
    </source>
</evidence>
<dbReference type="InterPro" id="IPR019734">
    <property type="entry name" value="TPR_rpt"/>
</dbReference>
<dbReference type="SUPFAM" id="SSF48452">
    <property type="entry name" value="TPR-like"/>
    <property type="match status" value="1"/>
</dbReference>
<evidence type="ECO:0000313" key="6">
    <source>
        <dbReference type="Proteomes" id="UP001221217"/>
    </source>
</evidence>
<keyword evidence="1" id="KW-0677">Repeat</keyword>
<dbReference type="PANTHER" id="PTHR44858">
    <property type="entry name" value="TETRATRICOPEPTIDE REPEAT PROTEIN 6"/>
    <property type="match status" value="1"/>
</dbReference>
<evidence type="ECO:0000313" key="5">
    <source>
        <dbReference type="EMBL" id="MDC7225510.1"/>
    </source>
</evidence>
<gene>
    <name evidence="5" type="ORF">PQJ61_01955</name>
</gene>
<evidence type="ECO:0000256" key="4">
    <source>
        <dbReference type="SAM" id="Coils"/>
    </source>
</evidence>
<evidence type="ECO:0000256" key="3">
    <source>
        <dbReference type="PROSITE-ProRule" id="PRU00339"/>
    </source>
</evidence>
<accession>A0AAJ1IDP3</accession>
<name>A0AAJ1IDP3_9SPIO</name>
<dbReference type="EMBL" id="JAQQAL010000007">
    <property type="protein sequence ID" value="MDC7225510.1"/>
    <property type="molecule type" value="Genomic_DNA"/>
</dbReference>
<feature type="repeat" description="TPR" evidence="3">
    <location>
        <begin position="88"/>
        <end position="121"/>
    </location>
</feature>
<dbReference type="SMART" id="SM00028">
    <property type="entry name" value="TPR"/>
    <property type="match status" value="4"/>
</dbReference>
<evidence type="ECO:0000256" key="2">
    <source>
        <dbReference type="ARBA" id="ARBA00022803"/>
    </source>
</evidence>
<dbReference type="Pfam" id="PF13432">
    <property type="entry name" value="TPR_16"/>
    <property type="match status" value="1"/>
</dbReference>
<proteinExistence type="predicted"/>
<dbReference type="PANTHER" id="PTHR44858:SF1">
    <property type="entry name" value="UDP-N-ACETYLGLUCOSAMINE--PEPTIDE N-ACETYLGLUCOSAMINYLTRANSFERASE SPINDLY-RELATED"/>
    <property type="match status" value="1"/>
</dbReference>
<organism evidence="5 6">
    <name type="scientific">Candidatus Thalassospirochaeta sargassi</name>
    <dbReference type="NCBI Taxonomy" id="3119039"/>
    <lineage>
        <taxon>Bacteria</taxon>
        <taxon>Pseudomonadati</taxon>
        <taxon>Spirochaetota</taxon>
        <taxon>Spirochaetia</taxon>
        <taxon>Spirochaetales</taxon>
        <taxon>Spirochaetaceae</taxon>
        <taxon>Candidatus Thalassospirochaeta</taxon>
    </lineage>
</organism>
<reference evidence="5 6" key="1">
    <citation type="submission" date="2022-12" db="EMBL/GenBank/DDBJ databases">
        <title>Metagenome assembled genome from gulf of manar.</title>
        <authorList>
            <person name="Kohli P."/>
            <person name="Pk S."/>
            <person name="Venkata Ramana C."/>
            <person name="Sasikala C."/>
        </authorList>
    </citation>
    <scope>NUCLEOTIDE SEQUENCE [LARGE SCALE GENOMIC DNA]</scope>
    <source>
        <strain evidence="5">JB008</strain>
    </source>
</reference>
<comment type="caution">
    <text evidence="5">The sequence shown here is derived from an EMBL/GenBank/DDBJ whole genome shotgun (WGS) entry which is preliminary data.</text>
</comment>
<dbReference type="Proteomes" id="UP001221217">
    <property type="component" value="Unassembled WGS sequence"/>
</dbReference>
<feature type="coiled-coil region" evidence="4">
    <location>
        <begin position="165"/>
        <end position="193"/>
    </location>
</feature>
<protein>
    <submittedName>
        <fullName evidence="5">Tetratricopeptide repeat protein</fullName>
    </submittedName>
</protein>
<dbReference type="Pfam" id="PF13181">
    <property type="entry name" value="TPR_8"/>
    <property type="match status" value="1"/>
</dbReference>
<dbReference type="PROSITE" id="PS50005">
    <property type="entry name" value="TPR"/>
    <property type="match status" value="2"/>
</dbReference>
<feature type="repeat" description="TPR" evidence="3">
    <location>
        <begin position="122"/>
        <end position="155"/>
    </location>
</feature>
<dbReference type="InterPro" id="IPR050498">
    <property type="entry name" value="Ycf3"/>
</dbReference>
<dbReference type="InterPro" id="IPR011990">
    <property type="entry name" value="TPR-like_helical_dom_sf"/>
</dbReference>
<keyword evidence="2 3" id="KW-0802">TPR repeat</keyword>